<organism evidence="1 2">
    <name type="scientific">Chaetomium tenue</name>
    <dbReference type="NCBI Taxonomy" id="1854479"/>
    <lineage>
        <taxon>Eukaryota</taxon>
        <taxon>Fungi</taxon>
        <taxon>Dikarya</taxon>
        <taxon>Ascomycota</taxon>
        <taxon>Pezizomycotina</taxon>
        <taxon>Sordariomycetes</taxon>
        <taxon>Sordariomycetidae</taxon>
        <taxon>Sordariales</taxon>
        <taxon>Chaetomiaceae</taxon>
        <taxon>Chaetomium</taxon>
    </lineage>
</organism>
<dbReference type="Proteomes" id="UP000724584">
    <property type="component" value="Unassembled WGS sequence"/>
</dbReference>
<comment type="caution">
    <text evidence="1">The sequence shown here is derived from an EMBL/GenBank/DDBJ whole genome shotgun (WGS) entry which is preliminary data.</text>
</comment>
<protein>
    <submittedName>
        <fullName evidence="1">Uncharacterized protein</fullName>
    </submittedName>
</protein>
<accession>A0ACB7NVF8</accession>
<proteinExistence type="predicted"/>
<name>A0ACB7NVF8_9PEZI</name>
<reference evidence="1 2" key="1">
    <citation type="journal article" date="2021" name="Nat. Commun.">
        <title>Genetic determinants of endophytism in the Arabidopsis root mycobiome.</title>
        <authorList>
            <person name="Mesny F."/>
            <person name="Miyauchi S."/>
            <person name="Thiergart T."/>
            <person name="Pickel B."/>
            <person name="Atanasova L."/>
            <person name="Karlsson M."/>
            <person name="Huettel B."/>
            <person name="Barry K.W."/>
            <person name="Haridas S."/>
            <person name="Chen C."/>
            <person name="Bauer D."/>
            <person name="Andreopoulos W."/>
            <person name="Pangilinan J."/>
            <person name="LaButti K."/>
            <person name="Riley R."/>
            <person name="Lipzen A."/>
            <person name="Clum A."/>
            <person name="Drula E."/>
            <person name="Henrissat B."/>
            <person name="Kohler A."/>
            <person name="Grigoriev I.V."/>
            <person name="Martin F.M."/>
            <person name="Hacquard S."/>
        </authorList>
    </citation>
    <scope>NUCLEOTIDE SEQUENCE [LARGE SCALE GENOMIC DNA]</scope>
    <source>
        <strain evidence="1 2">MPI-SDFR-AT-0079</strain>
    </source>
</reference>
<evidence type="ECO:0000313" key="1">
    <source>
        <dbReference type="EMBL" id="KAH6617362.1"/>
    </source>
</evidence>
<keyword evidence="2" id="KW-1185">Reference proteome</keyword>
<dbReference type="EMBL" id="JAGIZQ010000007">
    <property type="protein sequence ID" value="KAH6617362.1"/>
    <property type="molecule type" value="Genomic_DNA"/>
</dbReference>
<sequence length="591" mass="62394">MVTPRTPTSAGTPGNSGNTVNAGNARNAGNTGNAAGGNAGTARTTAAQLPLFSAEIEVYIKVKPNVEADVKEKKSTNPSTLPPYWRDWDFDLHNDGDGRAVSAQQLRAINIVKATIDGVLGRENGWKCGIDRSLRDDWLQFGPGSEPRKWWGIEIITPLMSVSKQWQPEINAVWEELGKKFDFWTDSQCGLHIHISPGPTKENCYTLDQIVKIAKGTYFWEMPLAHLVPQGRQHNQYAQPNNTVFLSGEYMGVPGGGWAKVFSKIDSAASTRDNLLDELKGGKTGSRRYTANLSTNFAPVSDKGTIELRRLAGVASALSTIRGILLAVTLHISALRYDFDRASSRKDHPDDEELIKELAGVIKRLPETCHGTRFVHWLRWCHQVNAPGNAFHPAQINTREEAYRKGLPSPVQPTYRPRSEPCPPEACVLPIFALSPQARAAAELAAEETRTKASARGGGASKRGGGAASGRGGAAGQGSPNPSRAPPPVQTGRGGGAAATGRGGAATRGRGGAAAGGRGGASQGSSTATTRSPAANASASTGGTRTTRLPERPAAASTSRTAASSSNATNTNANASASGTGQRRRLQGEGA</sequence>
<gene>
    <name evidence="1" type="ORF">F5144DRAFT_596398</name>
</gene>
<evidence type="ECO:0000313" key="2">
    <source>
        <dbReference type="Proteomes" id="UP000724584"/>
    </source>
</evidence>